<dbReference type="RefSeq" id="WP_084061781.1">
    <property type="nucleotide sequence ID" value="NZ_FWXO01000004.1"/>
</dbReference>
<evidence type="ECO:0000313" key="1">
    <source>
        <dbReference type="EMBL" id="SMC73057.1"/>
    </source>
</evidence>
<sequence>MDEVTVLAPSIGLRIRSLPIGYRTIKFNNRNYFFFDGVFYQSYDKEYQVVQPEVGTIVYELPDKAEKVVLDNQEYCEYNDVL</sequence>
<evidence type="ECO:0000313" key="2">
    <source>
        <dbReference type="Proteomes" id="UP000192360"/>
    </source>
</evidence>
<dbReference type="AlphaFoldDB" id="A0A1W2BJF4"/>
<protein>
    <submittedName>
        <fullName evidence="1">Uncharacterized protein</fullName>
    </submittedName>
</protein>
<dbReference type="OrthoDB" id="952191at2"/>
<organism evidence="1 2">
    <name type="scientific">Cellulophaga tyrosinoxydans</name>
    <dbReference type="NCBI Taxonomy" id="504486"/>
    <lineage>
        <taxon>Bacteria</taxon>
        <taxon>Pseudomonadati</taxon>
        <taxon>Bacteroidota</taxon>
        <taxon>Flavobacteriia</taxon>
        <taxon>Flavobacteriales</taxon>
        <taxon>Flavobacteriaceae</taxon>
        <taxon>Cellulophaga</taxon>
    </lineage>
</organism>
<keyword evidence="2" id="KW-1185">Reference proteome</keyword>
<dbReference type="Pfam" id="PF20125">
    <property type="entry name" value="DUF6515"/>
    <property type="match status" value="1"/>
</dbReference>
<gene>
    <name evidence="1" type="ORF">SAMN05660703_2455</name>
</gene>
<dbReference type="EMBL" id="FWXO01000004">
    <property type="protein sequence ID" value="SMC73057.1"/>
    <property type="molecule type" value="Genomic_DNA"/>
</dbReference>
<dbReference type="InterPro" id="IPR045398">
    <property type="entry name" value="DUF6515"/>
</dbReference>
<name>A0A1W2BJF4_9FLAO</name>
<reference evidence="1 2" key="1">
    <citation type="submission" date="2017-04" db="EMBL/GenBank/DDBJ databases">
        <authorList>
            <person name="Afonso C.L."/>
            <person name="Miller P.J."/>
            <person name="Scott M.A."/>
            <person name="Spackman E."/>
            <person name="Goraichik I."/>
            <person name="Dimitrov K.M."/>
            <person name="Suarez D.L."/>
            <person name="Swayne D.E."/>
        </authorList>
    </citation>
    <scope>NUCLEOTIDE SEQUENCE [LARGE SCALE GENOMIC DNA]</scope>
    <source>
        <strain evidence="1 2">DSM 21164</strain>
    </source>
</reference>
<accession>A0A1W2BJF4</accession>
<dbReference type="STRING" id="504486.SAMN05660703_2455"/>
<proteinExistence type="predicted"/>
<dbReference type="Proteomes" id="UP000192360">
    <property type="component" value="Unassembled WGS sequence"/>
</dbReference>